<dbReference type="InterPro" id="IPR039424">
    <property type="entry name" value="SBP_5"/>
</dbReference>
<proteinExistence type="predicted"/>
<dbReference type="Pfam" id="PF00496">
    <property type="entry name" value="SBP_bac_5"/>
    <property type="match status" value="1"/>
</dbReference>
<evidence type="ECO:0000259" key="2">
    <source>
        <dbReference type="Pfam" id="PF00496"/>
    </source>
</evidence>
<dbReference type="STRING" id="260086.SAMN05216207_1005158"/>
<dbReference type="CDD" id="cd08501">
    <property type="entry name" value="PBP2_Lpqw"/>
    <property type="match status" value="1"/>
</dbReference>
<organism evidence="3 4">
    <name type="scientific">Pseudonocardia ammonioxydans</name>
    <dbReference type="NCBI Taxonomy" id="260086"/>
    <lineage>
        <taxon>Bacteria</taxon>
        <taxon>Bacillati</taxon>
        <taxon>Actinomycetota</taxon>
        <taxon>Actinomycetes</taxon>
        <taxon>Pseudonocardiales</taxon>
        <taxon>Pseudonocardiaceae</taxon>
        <taxon>Pseudonocardia</taxon>
    </lineage>
</organism>
<dbReference type="Gene3D" id="3.40.190.10">
    <property type="entry name" value="Periplasmic binding protein-like II"/>
    <property type="match status" value="1"/>
</dbReference>
<feature type="chain" id="PRO_5038434919" evidence="1">
    <location>
        <begin position="22"/>
        <end position="577"/>
    </location>
</feature>
<evidence type="ECO:0000313" key="4">
    <source>
        <dbReference type="Proteomes" id="UP000199614"/>
    </source>
</evidence>
<dbReference type="GO" id="GO:0042597">
    <property type="term" value="C:periplasmic space"/>
    <property type="evidence" value="ECO:0007669"/>
    <property type="project" value="UniProtKB-ARBA"/>
</dbReference>
<dbReference type="GO" id="GO:1904680">
    <property type="term" value="F:peptide transmembrane transporter activity"/>
    <property type="evidence" value="ECO:0007669"/>
    <property type="project" value="TreeGrafter"/>
</dbReference>
<reference evidence="3 4" key="1">
    <citation type="submission" date="2016-10" db="EMBL/GenBank/DDBJ databases">
        <authorList>
            <person name="de Groot N.N."/>
        </authorList>
    </citation>
    <scope>NUCLEOTIDE SEQUENCE [LARGE SCALE GENOMIC DNA]</scope>
    <source>
        <strain evidence="3 4">CGMCC 4.1877</strain>
    </source>
</reference>
<dbReference type="InterPro" id="IPR030678">
    <property type="entry name" value="Peptide/Ni-bd"/>
</dbReference>
<dbReference type="PIRSF" id="PIRSF002741">
    <property type="entry name" value="MppA"/>
    <property type="match status" value="1"/>
</dbReference>
<evidence type="ECO:0000313" key="3">
    <source>
        <dbReference type="EMBL" id="SFM95860.1"/>
    </source>
</evidence>
<keyword evidence="1" id="KW-0732">Signal</keyword>
<evidence type="ECO:0000256" key="1">
    <source>
        <dbReference type="SAM" id="SignalP"/>
    </source>
</evidence>
<dbReference type="Gene3D" id="3.10.105.10">
    <property type="entry name" value="Dipeptide-binding Protein, Domain 3"/>
    <property type="match status" value="1"/>
</dbReference>
<feature type="domain" description="Solute-binding protein family 5" evidence="2">
    <location>
        <begin position="117"/>
        <end position="494"/>
    </location>
</feature>
<dbReference type="InterPro" id="IPR000914">
    <property type="entry name" value="SBP_5_dom"/>
</dbReference>
<dbReference type="GO" id="GO:0043190">
    <property type="term" value="C:ATP-binding cassette (ABC) transporter complex"/>
    <property type="evidence" value="ECO:0007669"/>
    <property type="project" value="InterPro"/>
</dbReference>
<dbReference type="AlphaFoldDB" id="A0A1I4V4E8"/>
<dbReference type="PANTHER" id="PTHR30290">
    <property type="entry name" value="PERIPLASMIC BINDING COMPONENT OF ABC TRANSPORTER"/>
    <property type="match status" value="1"/>
</dbReference>
<name>A0A1I4V4E8_PSUAM</name>
<dbReference type="GO" id="GO:0015833">
    <property type="term" value="P:peptide transport"/>
    <property type="evidence" value="ECO:0007669"/>
    <property type="project" value="TreeGrafter"/>
</dbReference>
<feature type="signal peptide" evidence="1">
    <location>
        <begin position="1"/>
        <end position="21"/>
    </location>
</feature>
<gene>
    <name evidence="3" type="ORF">SAMN05216207_1005158</name>
</gene>
<dbReference type="RefSeq" id="WP_093339138.1">
    <property type="nucleotide sequence ID" value="NZ_FOUY01000005.1"/>
</dbReference>
<sequence length="577" mass="61924">MRMKAAAAVAVAGASALLLSACGVGGGGGATASGNFADCAENINNCNSVPEDQLQQGGTITFAIEKNIPNWNVVSADGNVFETGMATQAYLPAAFDTQPDLTLALNTDLMVSADLVNPTTIVYKIKPEAVWSDGTPISADDFAYSWKMQSPTECPECATAGNGGWDVVQDVVGSDGGKTATMTLSHPFTDWQNYFSSGQPLYPAHIAAQHGDLNTPEGIAASFDWFGKNPPTYSGGPYVVENWQDNQALTLAPNPRWYGATKPKLDQLIMRVITDATQEPIALQNNEVQVIYPQPQVDIVQQIQQIPNVSQNQQLGIQWEHYDFNLRNPFLQDKALRQAMYTAVNREDIIAKTVGQFNPDVQPLNSLMFLPQMEGYTDNVTATGLGSGDVERAKQILTDAGYTGVGEKLVAPSGEAVPDMRIRYTVGNAIRQNESELFAGYMKQLGINVAVEPTDDLGTTLSAGDYDIMVFAWVQSPAPFANAQQTFLSSSGNNFGQYKNPRTDAMLNEAASSADKAAATATLNEADRIIMEDAYVLPLYQKPTLIAAQDTVANVRGNASLAGPTYNAGEWALRAGS</sequence>
<keyword evidence="4" id="KW-1185">Reference proteome</keyword>
<dbReference type="OrthoDB" id="7888869at2"/>
<protein>
    <submittedName>
        <fullName evidence="3">Peptide/nickel transport system substrate-binding protein</fullName>
    </submittedName>
</protein>
<dbReference type="Proteomes" id="UP000199614">
    <property type="component" value="Unassembled WGS sequence"/>
</dbReference>
<dbReference type="SUPFAM" id="SSF53850">
    <property type="entry name" value="Periplasmic binding protein-like II"/>
    <property type="match status" value="1"/>
</dbReference>
<accession>A0A1I4V4E8</accession>
<dbReference type="PANTHER" id="PTHR30290:SF65">
    <property type="entry name" value="MONOACYL PHOSPHATIDYLINOSITOL TETRAMANNOSIDE-BINDING PROTEIN LPQW-RELATED"/>
    <property type="match status" value="1"/>
</dbReference>
<dbReference type="PROSITE" id="PS51257">
    <property type="entry name" value="PROKAR_LIPOPROTEIN"/>
    <property type="match status" value="1"/>
</dbReference>
<dbReference type="EMBL" id="FOUY01000005">
    <property type="protein sequence ID" value="SFM95860.1"/>
    <property type="molecule type" value="Genomic_DNA"/>
</dbReference>